<dbReference type="STRING" id="1121267.CCUN_0890"/>
<dbReference type="AlphaFoldDB" id="A0A1W6BWS4"/>
<dbReference type="OrthoDB" id="9781543at2"/>
<gene>
    <name evidence="4" type="primary">tpx</name>
    <name evidence="4" type="ORF">CCUN_0890</name>
</gene>
<protein>
    <submittedName>
        <fullName evidence="4">Lipid hydroperoxide peroxidase</fullName>
        <ecNumber evidence="4">1.11.1.15</ecNumber>
    </submittedName>
</protein>
<evidence type="ECO:0000313" key="4">
    <source>
        <dbReference type="EMBL" id="ARJ56500.1"/>
    </source>
</evidence>
<evidence type="ECO:0000256" key="1">
    <source>
        <dbReference type="ARBA" id="ARBA00023157"/>
    </source>
</evidence>
<dbReference type="InterPro" id="IPR050455">
    <property type="entry name" value="Tpx_Peroxidase_subfamily"/>
</dbReference>
<dbReference type="GO" id="GO:0008379">
    <property type="term" value="F:thioredoxin peroxidase activity"/>
    <property type="evidence" value="ECO:0007669"/>
    <property type="project" value="InterPro"/>
</dbReference>
<dbReference type="NCBIfam" id="NF001808">
    <property type="entry name" value="PRK00522.1"/>
    <property type="match status" value="1"/>
</dbReference>
<dbReference type="SUPFAM" id="SSF52833">
    <property type="entry name" value="Thioredoxin-like"/>
    <property type="match status" value="1"/>
</dbReference>
<evidence type="ECO:0000259" key="3">
    <source>
        <dbReference type="PROSITE" id="PS51352"/>
    </source>
</evidence>
<reference evidence="4 5" key="1">
    <citation type="submission" date="2017-04" db="EMBL/GenBank/DDBJ databases">
        <title>Complete genome sequence of the Campylobacter cuniculorum type strain LMG24588.</title>
        <authorList>
            <person name="Miller W.G."/>
            <person name="Yee E."/>
            <person name="Revez J."/>
            <person name="Bono J.L."/>
            <person name="Rossi M."/>
        </authorList>
    </citation>
    <scope>NUCLEOTIDE SEQUENCE [LARGE SCALE GENOMIC DNA]</scope>
    <source>
        <strain evidence="4 5">LMG 24588</strain>
    </source>
</reference>
<dbReference type="PROSITE" id="PS51352">
    <property type="entry name" value="THIOREDOXIN_2"/>
    <property type="match status" value="1"/>
</dbReference>
<dbReference type="CDD" id="cd03014">
    <property type="entry name" value="PRX_Atyp2cys"/>
    <property type="match status" value="1"/>
</dbReference>
<sequence>MSSVTFKGNKITLKGQNLEVNDKAPVVKLKAKDLSVVEIGTAGKTQILLSMPSLDTAVCATEAREFNKKISSYPGAEVIVITLDLPFAMGRFCSTEGIDNLIVGSDFLAKEFGEKYGVLIGDGPLEGLLARAIFVVKDGKIAYKDIVSEVTNLPDISKLDAFFANKGGCGCGCSH</sequence>
<dbReference type="eggNOG" id="COG2077">
    <property type="taxonomic scope" value="Bacteria"/>
</dbReference>
<keyword evidence="2" id="KW-0676">Redox-active center</keyword>
<keyword evidence="4" id="KW-0575">Peroxidase</keyword>
<proteinExistence type="predicted"/>
<dbReference type="InterPro" id="IPR013740">
    <property type="entry name" value="Redoxin"/>
</dbReference>
<evidence type="ECO:0000256" key="2">
    <source>
        <dbReference type="ARBA" id="ARBA00023284"/>
    </source>
</evidence>
<dbReference type="Proteomes" id="UP000192902">
    <property type="component" value="Chromosome"/>
</dbReference>
<dbReference type="InterPro" id="IPR013766">
    <property type="entry name" value="Thioredoxin_domain"/>
</dbReference>
<keyword evidence="4" id="KW-0560">Oxidoreductase</keyword>
<dbReference type="KEGG" id="ccun:CCUN_0890"/>
<dbReference type="Gene3D" id="3.40.30.10">
    <property type="entry name" value="Glutaredoxin"/>
    <property type="match status" value="1"/>
</dbReference>
<dbReference type="PANTHER" id="PTHR43110">
    <property type="entry name" value="THIOL PEROXIDASE"/>
    <property type="match status" value="1"/>
</dbReference>
<dbReference type="InterPro" id="IPR036249">
    <property type="entry name" value="Thioredoxin-like_sf"/>
</dbReference>
<dbReference type="EMBL" id="CP020867">
    <property type="protein sequence ID" value="ARJ56500.1"/>
    <property type="molecule type" value="Genomic_DNA"/>
</dbReference>
<accession>A0A1W6BWS4</accession>
<evidence type="ECO:0000313" key="5">
    <source>
        <dbReference type="Proteomes" id="UP000192902"/>
    </source>
</evidence>
<keyword evidence="1" id="KW-1015">Disulfide bond</keyword>
<dbReference type="EC" id="1.11.1.15" evidence="4"/>
<name>A0A1W6BWS4_9BACT</name>
<feature type="domain" description="Thioredoxin" evidence="3">
    <location>
        <begin position="18"/>
        <end position="167"/>
    </location>
</feature>
<dbReference type="RefSeq" id="WP_027306462.1">
    <property type="nucleotide sequence ID" value="NZ_CP020867.1"/>
</dbReference>
<organism evidence="4 5">
    <name type="scientific">Campylobacter cuniculorum DSM 23162 = LMG 24588</name>
    <dbReference type="NCBI Taxonomy" id="1121267"/>
    <lineage>
        <taxon>Bacteria</taxon>
        <taxon>Pseudomonadati</taxon>
        <taxon>Campylobacterota</taxon>
        <taxon>Epsilonproteobacteria</taxon>
        <taxon>Campylobacterales</taxon>
        <taxon>Campylobacteraceae</taxon>
        <taxon>Campylobacter</taxon>
    </lineage>
</organism>
<dbReference type="InterPro" id="IPR002065">
    <property type="entry name" value="TPX"/>
</dbReference>
<dbReference type="PANTHER" id="PTHR43110:SF1">
    <property type="entry name" value="THIOL PEROXIDASE"/>
    <property type="match status" value="1"/>
</dbReference>
<dbReference type="Pfam" id="PF08534">
    <property type="entry name" value="Redoxin"/>
    <property type="match status" value="1"/>
</dbReference>